<accession>A0AAW2EDY2</accession>
<evidence type="ECO:0000259" key="8">
    <source>
        <dbReference type="PROSITE" id="PS50893"/>
    </source>
</evidence>
<dbReference type="Pfam" id="PF12698">
    <property type="entry name" value="ABC2_membrane_3"/>
    <property type="match status" value="1"/>
</dbReference>
<keyword evidence="10" id="KW-1185">Reference proteome</keyword>
<feature type="transmembrane region" description="Helical" evidence="7">
    <location>
        <begin position="851"/>
        <end position="872"/>
    </location>
</feature>
<dbReference type="GO" id="GO:0016020">
    <property type="term" value="C:membrane"/>
    <property type="evidence" value="ECO:0007669"/>
    <property type="project" value="UniProtKB-SubCell"/>
</dbReference>
<keyword evidence="6 7" id="KW-0472">Membrane</keyword>
<name>A0AAW2EDY2_9HYME</name>
<feature type="transmembrane region" description="Helical" evidence="7">
    <location>
        <begin position="367"/>
        <end position="387"/>
    </location>
</feature>
<feature type="transmembrane region" description="Helical" evidence="7">
    <location>
        <begin position="1170"/>
        <end position="1191"/>
    </location>
</feature>
<dbReference type="PANTHER" id="PTHR19229:SF250">
    <property type="entry name" value="ABC TRANSPORTER DOMAIN-CONTAINING PROTEIN-RELATED"/>
    <property type="match status" value="1"/>
</dbReference>
<keyword evidence="2 7" id="KW-0812">Transmembrane</keyword>
<feature type="transmembrane region" description="Helical" evidence="7">
    <location>
        <begin position="20"/>
        <end position="41"/>
    </location>
</feature>
<evidence type="ECO:0000313" key="10">
    <source>
        <dbReference type="Proteomes" id="UP001430953"/>
    </source>
</evidence>
<gene>
    <name evidence="9" type="ORF">PUN28_018788</name>
</gene>
<dbReference type="EMBL" id="JADYXP020000024">
    <property type="protein sequence ID" value="KAL0101170.1"/>
    <property type="molecule type" value="Genomic_DNA"/>
</dbReference>
<feature type="transmembrane region" description="Helical" evidence="7">
    <location>
        <begin position="1059"/>
        <end position="1086"/>
    </location>
</feature>
<dbReference type="GO" id="GO:0005319">
    <property type="term" value="F:lipid transporter activity"/>
    <property type="evidence" value="ECO:0007669"/>
    <property type="project" value="TreeGrafter"/>
</dbReference>
<evidence type="ECO:0000256" key="2">
    <source>
        <dbReference type="ARBA" id="ARBA00022692"/>
    </source>
</evidence>
<dbReference type="GO" id="GO:0140359">
    <property type="term" value="F:ABC-type transporter activity"/>
    <property type="evidence" value="ECO:0007669"/>
    <property type="project" value="InterPro"/>
</dbReference>
<dbReference type="FunFam" id="3.40.50.300:FF:000436">
    <property type="entry name" value="ATP binding cassette subfamily A member 9"/>
    <property type="match status" value="1"/>
</dbReference>
<feature type="transmembrane region" description="Helical" evidence="7">
    <location>
        <begin position="1245"/>
        <end position="1262"/>
    </location>
</feature>
<dbReference type="Gene3D" id="3.40.50.300">
    <property type="entry name" value="P-loop containing nucleotide triphosphate hydrolases"/>
    <property type="match status" value="2"/>
</dbReference>
<feature type="transmembrane region" description="Helical" evidence="7">
    <location>
        <begin position="1101"/>
        <end position="1125"/>
    </location>
</feature>
<organism evidence="9 10">
    <name type="scientific">Cardiocondyla obscurior</name>
    <dbReference type="NCBI Taxonomy" id="286306"/>
    <lineage>
        <taxon>Eukaryota</taxon>
        <taxon>Metazoa</taxon>
        <taxon>Ecdysozoa</taxon>
        <taxon>Arthropoda</taxon>
        <taxon>Hexapoda</taxon>
        <taxon>Insecta</taxon>
        <taxon>Pterygota</taxon>
        <taxon>Neoptera</taxon>
        <taxon>Endopterygota</taxon>
        <taxon>Hymenoptera</taxon>
        <taxon>Apocrita</taxon>
        <taxon>Aculeata</taxon>
        <taxon>Formicoidea</taxon>
        <taxon>Formicidae</taxon>
        <taxon>Myrmicinae</taxon>
        <taxon>Cardiocondyla</taxon>
    </lineage>
</organism>
<dbReference type="InterPro" id="IPR013525">
    <property type="entry name" value="ABC2_TM"/>
</dbReference>
<protein>
    <recommendedName>
        <fullName evidence="8">ABC transporter domain-containing protein</fullName>
    </recommendedName>
</protein>
<dbReference type="SUPFAM" id="SSF52540">
    <property type="entry name" value="P-loop containing nucleoside triphosphate hydrolases"/>
    <property type="match status" value="2"/>
</dbReference>
<evidence type="ECO:0000256" key="4">
    <source>
        <dbReference type="ARBA" id="ARBA00022840"/>
    </source>
</evidence>
<evidence type="ECO:0000256" key="3">
    <source>
        <dbReference type="ARBA" id="ARBA00022741"/>
    </source>
</evidence>
<keyword evidence="3" id="KW-0547">Nucleotide-binding</keyword>
<evidence type="ECO:0000256" key="5">
    <source>
        <dbReference type="ARBA" id="ARBA00022989"/>
    </source>
</evidence>
<feature type="transmembrane region" description="Helical" evidence="7">
    <location>
        <begin position="1132"/>
        <end position="1150"/>
    </location>
</feature>
<proteinExistence type="predicted"/>
<dbReference type="PANTHER" id="PTHR19229">
    <property type="entry name" value="ATP-BINDING CASSETTE TRANSPORTER SUBFAMILY A ABCA"/>
    <property type="match status" value="1"/>
</dbReference>
<comment type="caution">
    <text evidence="9">The sequence shown here is derived from an EMBL/GenBank/DDBJ whole genome shotgun (WGS) entry which is preliminary data.</text>
</comment>
<feature type="transmembrane region" description="Helical" evidence="7">
    <location>
        <begin position="272"/>
        <end position="296"/>
    </location>
</feature>
<dbReference type="PROSITE" id="PS50893">
    <property type="entry name" value="ABC_TRANSPORTER_2"/>
    <property type="match status" value="2"/>
</dbReference>
<dbReference type="SMART" id="SM00382">
    <property type="entry name" value="AAA"/>
    <property type="match status" value="2"/>
</dbReference>
<keyword evidence="4" id="KW-0067">ATP-binding</keyword>
<keyword evidence="5 7" id="KW-1133">Transmembrane helix</keyword>
<dbReference type="InterPro" id="IPR003593">
    <property type="entry name" value="AAA+_ATPase"/>
</dbReference>
<dbReference type="GO" id="GO:0005524">
    <property type="term" value="F:ATP binding"/>
    <property type="evidence" value="ECO:0007669"/>
    <property type="project" value="UniProtKB-KW"/>
</dbReference>
<dbReference type="PROSITE" id="PS00211">
    <property type="entry name" value="ABC_TRANSPORTER_1"/>
    <property type="match status" value="2"/>
</dbReference>
<feature type="transmembrane region" description="Helical" evidence="7">
    <location>
        <begin position="1017"/>
        <end position="1038"/>
    </location>
</feature>
<dbReference type="FunFam" id="3.40.50.300:FF:002470">
    <property type="entry name" value="ABC transporter, putative"/>
    <property type="match status" value="1"/>
</dbReference>
<evidence type="ECO:0000313" key="9">
    <source>
        <dbReference type="EMBL" id="KAL0101170.1"/>
    </source>
</evidence>
<feature type="transmembrane region" description="Helical" evidence="7">
    <location>
        <begin position="421"/>
        <end position="444"/>
    </location>
</feature>
<feature type="transmembrane region" description="Helical" evidence="7">
    <location>
        <begin position="343"/>
        <end position="360"/>
    </location>
</feature>
<reference evidence="9 10" key="1">
    <citation type="submission" date="2023-03" db="EMBL/GenBank/DDBJ databases">
        <title>High recombination rates correlate with genetic variation in Cardiocondyla obscurior ants.</title>
        <authorList>
            <person name="Errbii M."/>
        </authorList>
    </citation>
    <scope>NUCLEOTIDE SEQUENCE [LARGE SCALE GENOMIC DNA]</scope>
    <source>
        <strain evidence="9">Alpha-2009</strain>
        <tissue evidence="9">Whole body</tissue>
    </source>
</reference>
<dbReference type="InterPro" id="IPR017871">
    <property type="entry name" value="ABC_transporter-like_CS"/>
</dbReference>
<feature type="domain" description="ABC transporter" evidence="8">
    <location>
        <begin position="1340"/>
        <end position="1570"/>
    </location>
</feature>
<feature type="transmembrane region" description="Helical" evidence="7">
    <location>
        <begin position="231"/>
        <end position="252"/>
    </location>
</feature>
<feature type="transmembrane region" description="Helical" evidence="7">
    <location>
        <begin position="316"/>
        <end position="337"/>
    </location>
</feature>
<dbReference type="Pfam" id="PF00005">
    <property type="entry name" value="ABC_tran"/>
    <property type="match status" value="2"/>
</dbReference>
<feature type="domain" description="ABC transporter" evidence="8">
    <location>
        <begin position="496"/>
        <end position="734"/>
    </location>
</feature>
<evidence type="ECO:0000256" key="7">
    <source>
        <dbReference type="SAM" id="Phobius"/>
    </source>
</evidence>
<evidence type="ECO:0000256" key="1">
    <source>
        <dbReference type="ARBA" id="ARBA00004141"/>
    </source>
</evidence>
<dbReference type="GO" id="GO:0016887">
    <property type="term" value="F:ATP hydrolysis activity"/>
    <property type="evidence" value="ECO:0007669"/>
    <property type="project" value="InterPro"/>
</dbReference>
<dbReference type="CDD" id="cd03263">
    <property type="entry name" value="ABC_subfamily_A"/>
    <property type="match status" value="2"/>
</dbReference>
<dbReference type="InterPro" id="IPR003439">
    <property type="entry name" value="ABC_transporter-like_ATP-bd"/>
</dbReference>
<dbReference type="InterPro" id="IPR026082">
    <property type="entry name" value="ABCA"/>
</dbReference>
<comment type="subcellular location">
    <subcellularLocation>
        <location evidence="1">Membrane</location>
        <topology evidence="1">Multi-pass membrane protein</topology>
    </subcellularLocation>
</comment>
<dbReference type="Proteomes" id="UP001430953">
    <property type="component" value="Unassembled WGS sequence"/>
</dbReference>
<evidence type="ECO:0000256" key="6">
    <source>
        <dbReference type="ARBA" id="ARBA00023136"/>
    </source>
</evidence>
<dbReference type="InterPro" id="IPR027417">
    <property type="entry name" value="P-loop_NTPase"/>
</dbReference>
<sequence length="1671" mass="189414">MAGKLKIFGLLIYKDLIVRKRHWCMTLILQALVPIGFFALLQAVRDFSVQPPKIITNTTYFPVRTQDQLMLSNNAVHKVYYVPNNTHTEKIMDSVRHCLLLLPENMQGFSNENEMVNAYTLAQAKDPLISVIAVVFEEYIKPAMKYKIRHSWKISNDLYQNYFGNEYLPTSPATYFVRMPFTQVQICLDEALIKRVLPDHKADQNIKMSIQGMPYPPHVKIDELDMALREAIATFAVMIFMIPLCVEATYAAKEKYIGVNVLMEMNGVNLAYNLFSWLITGILFSTIYVVPTIILFKNTFSENVEAFLEYGNGFIFWLLFTTHVAHLTTFGMHIAAYFSKPRFVTTVIVIIYVAAVSLHTNMVKEEVFGVIPYFGIIFPNVMLFRIFEETNVQESKLIGVQWNNFFNTGKTEYGVVGSSGFIFFFSILGAVIHFILAVYMNAVLPGKYGVRKNPLYFLKFMKKNKIALDEEACEFDYDKVNEDFEPVFGGSLTPGIQVRDLKKSYTTSWLRKSKVHALKGVSVDFYKGQITALLGHNGAGKTTLMSILTGVTSESEGKVFVNGKNIRKYLNVIRNDLGLCPQENMVFPDLNVFEQIEFFGLLKAKNKTRSEVKENVYTLLSKLKLSEKKDVLPSKLSGGQQRRLCLGMALIGDASILILDEPTSGMDPETRRDTWDLILKLRGEKTILISTHNMEEADILGDRIAILHGGRLRSYGTAMFLKKQYGHGHMEVTLSTKSWCIPDKVISKFDSRTQQLSLDKEKIVLNVPYTDSLPQSLDKVESEKNKLGVTGISVSLITLEQVFLKIVKKEEGTPLNELFTAPSQKITDGELCIQSILALFWKKFTYTRKNLTNLLFILFLPIVSVILMAFSYNIPADSTNIIPLKLNIYRHPKALYSSSNEEIGQQYRNTIQDFGEAQLVAPDINVQEALDIFSKENIAEYRNNFIVSAEFNNITNTTWGNGLYSNLAVHSVPLTVNLLSNAFIKALTGKNYSIDLSRQQLPSTLSSSEIELPEAEALSRVLVFCSFFFPTMAFFVVHPLQETKTKIKQLQRMTGVTSLTYWSTMFAFDFLIYTMSVLLIMIALYIMDIILGIRLYYGTEILYMILILELFGMNILLFVYLFSFWNKSRTTITTILGLTPTGLVIIQYLIQKVLQGFPWLDVLYNLQKRLFRLIPYISLFHGQIGFFETAVQNARCRRLPSRLFDVACIATNDVCCGMDCHDGVCNNQLPYFKDFKGDMSFEESIVYLSVTPLLYFALLIILEEKLISKLFSKIVGTKLRKEQDIMDDQVKKEKLAVALEINKLNSQSVDVTREQSKLDNTETTNVELLHSPTSEGNSLFLVYELSKYYGNLMAVKEISFRVKPRECFGLLGVNGAGKSTTFRMLTGEEMSNSGIMYLKQAEIHSNRTKYLSEMGYCPQTDALLPSLNTFDHLRLFARLRGIPKSNVELEVNKWINRLNLTACMKQPSGTYSGGNKRRLNIAMALIASPTLVLLDEPTTGVDPAARRSLWSTLQSCQAAGQAIILTSHSMEECEALCNRLVIMVKGELVCIGASQELKQRFGAGYDINIKLNPNRTDEDVNDIKKSIEMSLTCDIRDENLGFLAYHVSDCSTMWEKMYDTMKSLKNRYSCIEDYTVLSATLEQLFIQFARGAAMIESGESSAHVTSHEEIA</sequence>